<dbReference type="InterPro" id="IPR018306">
    <property type="entry name" value="Phage_T5_Orf172_DNA-bd"/>
</dbReference>
<name>A0AAD7IES2_9AGAR</name>
<sequence>MARSYARSRAAPAPHSFSLSARPALRLNMPPAQALRYINGLPTPEEQINYHITNAGLYARDGRYGDVYCCAEVDAATFNDFRRHRISRAQFLHALRVKLGVTTNLPRRRRQYRRCERTGLIHLWFFAFRTRNRYRLEHLSHLRFKCYSPADRCLCSSCGITHCEYWRFADVGCSFNVLVAQFRAFAVAIGEPGVRMRRLTNYCIAFPQDRS</sequence>
<comment type="caution">
    <text evidence="2">The sequence shown here is derived from an EMBL/GenBank/DDBJ whole genome shotgun (WGS) entry which is preliminary data.</text>
</comment>
<gene>
    <name evidence="2" type="ORF">B0H16DRAFT_1758021</name>
</gene>
<dbReference type="Proteomes" id="UP001215598">
    <property type="component" value="Unassembled WGS sequence"/>
</dbReference>
<reference evidence="2" key="1">
    <citation type="submission" date="2023-03" db="EMBL/GenBank/DDBJ databases">
        <title>Massive genome expansion in bonnet fungi (Mycena s.s.) driven by repeated elements and novel gene families across ecological guilds.</title>
        <authorList>
            <consortium name="Lawrence Berkeley National Laboratory"/>
            <person name="Harder C.B."/>
            <person name="Miyauchi S."/>
            <person name="Viragh M."/>
            <person name="Kuo A."/>
            <person name="Thoen E."/>
            <person name="Andreopoulos B."/>
            <person name="Lu D."/>
            <person name="Skrede I."/>
            <person name="Drula E."/>
            <person name="Henrissat B."/>
            <person name="Morin E."/>
            <person name="Kohler A."/>
            <person name="Barry K."/>
            <person name="LaButti K."/>
            <person name="Morin E."/>
            <person name="Salamov A."/>
            <person name="Lipzen A."/>
            <person name="Mereny Z."/>
            <person name="Hegedus B."/>
            <person name="Baldrian P."/>
            <person name="Stursova M."/>
            <person name="Weitz H."/>
            <person name="Taylor A."/>
            <person name="Grigoriev I.V."/>
            <person name="Nagy L.G."/>
            <person name="Martin F."/>
            <person name="Kauserud H."/>
        </authorList>
    </citation>
    <scope>NUCLEOTIDE SEQUENCE</scope>
    <source>
        <strain evidence="2">CBHHK182m</strain>
    </source>
</reference>
<keyword evidence="3" id="KW-1185">Reference proteome</keyword>
<proteinExistence type="predicted"/>
<accession>A0AAD7IES2</accession>
<organism evidence="2 3">
    <name type="scientific">Mycena metata</name>
    <dbReference type="NCBI Taxonomy" id="1033252"/>
    <lineage>
        <taxon>Eukaryota</taxon>
        <taxon>Fungi</taxon>
        <taxon>Dikarya</taxon>
        <taxon>Basidiomycota</taxon>
        <taxon>Agaricomycotina</taxon>
        <taxon>Agaricomycetes</taxon>
        <taxon>Agaricomycetidae</taxon>
        <taxon>Agaricales</taxon>
        <taxon>Marasmiineae</taxon>
        <taxon>Mycenaceae</taxon>
        <taxon>Mycena</taxon>
    </lineage>
</organism>
<dbReference type="Pfam" id="PF10544">
    <property type="entry name" value="T5orf172"/>
    <property type="match status" value="1"/>
</dbReference>
<evidence type="ECO:0000313" key="2">
    <source>
        <dbReference type="EMBL" id="KAJ7740319.1"/>
    </source>
</evidence>
<dbReference type="EMBL" id="JARKIB010000103">
    <property type="protein sequence ID" value="KAJ7740319.1"/>
    <property type="molecule type" value="Genomic_DNA"/>
</dbReference>
<dbReference type="AlphaFoldDB" id="A0AAD7IES2"/>
<protein>
    <recommendedName>
        <fullName evidence="1">Bacteriophage T5 Orf172 DNA-binding domain-containing protein</fullName>
    </recommendedName>
</protein>
<evidence type="ECO:0000259" key="1">
    <source>
        <dbReference type="Pfam" id="PF10544"/>
    </source>
</evidence>
<evidence type="ECO:0000313" key="3">
    <source>
        <dbReference type="Proteomes" id="UP001215598"/>
    </source>
</evidence>
<feature type="domain" description="Bacteriophage T5 Orf172 DNA-binding" evidence="1">
    <location>
        <begin position="95"/>
        <end position="167"/>
    </location>
</feature>